<dbReference type="Gene3D" id="2.120.10.30">
    <property type="entry name" value="TolB, C-terminal domain"/>
    <property type="match status" value="1"/>
</dbReference>
<comment type="caution">
    <text evidence="3">The sequence shown here is derived from an EMBL/GenBank/DDBJ whole genome shotgun (WGS) entry which is preliminary data.</text>
</comment>
<dbReference type="PANTHER" id="PTHR19328">
    <property type="entry name" value="HEDGEHOG-INTERACTING PROTEIN"/>
    <property type="match status" value="1"/>
</dbReference>
<feature type="domain" description="Pyrroloquinoline quinone-dependent pyranose dehydrogenase beta-propeller" evidence="2">
    <location>
        <begin position="139"/>
        <end position="284"/>
    </location>
</feature>
<proteinExistence type="predicted"/>
<keyword evidence="4" id="KW-1185">Reference proteome</keyword>
<reference evidence="3 4" key="1">
    <citation type="submission" date="2019-08" db="EMBL/GenBank/DDBJ databases">
        <title>Sphingorhabdus soil sp. nov., isolated from arctic soil.</title>
        <authorList>
            <person name="Liu Y."/>
        </authorList>
    </citation>
    <scope>NUCLEOTIDE SEQUENCE [LARGE SCALE GENOMIC DNA]</scope>
    <source>
        <strain evidence="3 4">D-2Q-5-6</strain>
    </source>
</reference>
<dbReference type="AlphaFoldDB" id="A0A5C6U5W0"/>
<feature type="chain" id="PRO_5022852209" evidence="1">
    <location>
        <begin position="24"/>
        <end position="439"/>
    </location>
</feature>
<dbReference type="EMBL" id="VOPY01000003">
    <property type="protein sequence ID" value="TXC68234.1"/>
    <property type="molecule type" value="Genomic_DNA"/>
</dbReference>
<dbReference type="Pfam" id="PF22807">
    <property type="entry name" value="TrAA12"/>
    <property type="match status" value="2"/>
</dbReference>
<evidence type="ECO:0000256" key="1">
    <source>
        <dbReference type="SAM" id="SignalP"/>
    </source>
</evidence>
<name>A0A5C6U5W0_9SPHN</name>
<keyword evidence="1" id="KW-0732">Signal</keyword>
<dbReference type="Proteomes" id="UP000321129">
    <property type="component" value="Unassembled WGS sequence"/>
</dbReference>
<dbReference type="InterPro" id="IPR011042">
    <property type="entry name" value="6-blade_b-propeller_TolB-like"/>
</dbReference>
<sequence>MTRTRFAAALTATLLAAACSSSPPPPDGQVGTNPNLPSATQYLLPPMKITTPVGFKANETPTVPAGFRIVAVARDLRGPRNVLPLPNGDILAVEAGGPGGEPVTRPKDLIYGIVKGKAHSPVKPGNRVVLLRDTTGDGVADQRAVLIDKLNSPFGIAQVGGNLYVAETDKIVRYAFTPGQAKITGPGTILTELPAGPIDHHWTKSLTASPDGTKLYVGIGSNSNIVERGIGAEYERARIWEVDIATGAHRPYATGLRNPNGLTFQPGTNTLWTVVNERDEIGNNLVPDYMTSVKPGAFYGWPWSWYGQHVDIRVMPRNPAMVAKAIAPDYALGPHVAALGLAFNVGGAFGARFAGGAFVGEHGSWDRDVPNGYEVAFVPFANGKPAGKAETFVGGFLDKDNHTRGRPVGVAFDAKGDLLIADDVGNAVWRVSAVKRTAE</sequence>
<evidence type="ECO:0000259" key="2">
    <source>
        <dbReference type="Pfam" id="PF22807"/>
    </source>
</evidence>
<dbReference type="SUPFAM" id="SSF50952">
    <property type="entry name" value="Soluble quinoprotein glucose dehydrogenase"/>
    <property type="match status" value="1"/>
</dbReference>
<dbReference type="PANTHER" id="PTHR19328:SF55">
    <property type="entry name" value="BLR6566 PROTEIN"/>
    <property type="match status" value="1"/>
</dbReference>
<accession>A0A5C6U5W0</accession>
<protein>
    <submittedName>
        <fullName evidence="3">Sorbosone dehydrogenase family protein</fullName>
    </submittedName>
</protein>
<dbReference type="PROSITE" id="PS51257">
    <property type="entry name" value="PROKAR_LIPOPROTEIN"/>
    <property type="match status" value="1"/>
</dbReference>
<feature type="signal peptide" evidence="1">
    <location>
        <begin position="1"/>
        <end position="23"/>
    </location>
</feature>
<dbReference type="OrthoDB" id="9770043at2"/>
<gene>
    <name evidence="3" type="ORF">FSZ31_11135</name>
</gene>
<feature type="domain" description="Pyrroloquinoline quinone-dependent pyranose dehydrogenase beta-propeller" evidence="2">
    <location>
        <begin position="325"/>
        <end position="431"/>
    </location>
</feature>
<evidence type="ECO:0000313" key="3">
    <source>
        <dbReference type="EMBL" id="TXC68234.1"/>
    </source>
</evidence>
<dbReference type="RefSeq" id="WP_147123457.1">
    <property type="nucleotide sequence ID" value="NZ_VOPY01000003.1"/>
</dbReference>
<evidence type="ECO:0000313" key="4">
    <source>
        <dbReference type="Proteomes" id="UP000321129"/>
    </source>
</evidence>
<dbReference type="InterPro" id="IPR054539">
    <property type="entry name" value="Beta-prop_PDH"/>
</dbReference>
<organism evidence="3 4">
    <name type="scientific">Flavisphingopyxis soli</name>
    <dbReference type="NCBI Taxonomy" id="2601267"/>
    <lineage>
        <taxon>Bacteria</taxon>
        <taxon>Pseudomonadati</taxon>
        <taxon>Pseudomonadota</taxon>
        <taxon>Alphaproteobacteria</taxon>
        <taxon>Sphingomonadales</taxon>
        <taxon>Sphingopyxidaceae</taxon>
        <taxon>Flavisphingopyxis</taxon>
    </lineage>
</organism>
<dbReference type="InterPro" id="IPR011041">
    <property type="entry name" value="Quinoprot_gluc/sorb_DH_b-prop"/>
</dbReference>